<reference evidence="1" key="1">
    <citation type="submission" date="2022-12" db="EMBL/GenBank/DDBJ databases">
        <title>Draft genome sequence of the thermophilic strain Brevibacillus thermoruber HT42, isolated from Los Humeros, Puebla, Mexico, with biotechnological potential.</title>
        <authorList>
            <person name="Lara Sanchez J."/>
            <person name="Solis Palacios R."/>
            <person name="Bustos Baena A.S."/>
            <person name="Ruz Baez A.E."/>
            <person name="Espinosa Luna G."/>
            <person name="Oliart Ros R.M."/>
        </authorList>
    </citation>
    <scope>NUCLEOTIDE SEQUENCE</scope>
    <source>
        <strain evidence="1">HT42</strain>
    </source>
</reference>
<keyword evidence="2" id="KW-1185">Reference proteome</keyword>
<dbReference type="AlphaFoldDB" id="A0A9X3Z264"/>
<sequence length="235" mass="26420">MDESMLAAVLRQAPDLRDRLCYLAYGGSRSYGTETNESDVDLRGIAFAPVEAVFGLETYEQTILDVPDTVVYALTKYLKLAVKGNPTILEMLHVEPAHVLYADERGEELRAHRDLFLSKRLYRSYGGYAIGSIRKLARKGEPYDAKDAHHLIRLLQMGRELLETGALQVHRPRASELAAIKRGEWPLADVLACAETLFAEMTAAYERSPLPDEVDRDAVQALAIRLNQSYYCRMA</sequence>
<dbReference type="Proteomes" id="UP001151071">
    <property type="component" value="Unassembled WGS sequence"/>
</dbReference>
<evidence type="ECO:0000313" key="2">
    <source>
        <dbReference type="Proteomes" id="UP001151071"/>
    </source>
</evidence>
<name>A0A9X3Z264_9BACL</name>
<organism evidence="1 2">
    <name type="scientific">Brevibacillus thermoruber</name>
    <dbReference type="NCBI Taxonomy" id="33942"/>
    <lineage>
        <taxon>Bacteria</taxon>
        <taxon>Bacillati</taxon>
        <taxon>Bacillota</taxon>
        <taxon>Bacilli</taxon>
        <taxon>Bacillales</taxon>
        <taxon>Paenibacillaceae</taxon>
        <taxon>Brevibacillus</taxon>
    </lineage>
</organism>
<dbReference type="PANTHER" id="PTHR34817:SF2">
    <property type="entry name" value="NUCLEOTIDYLTRANSFERASE"/>
    <property type="match status" value="1"/>
</dbReference>
<accession>A0A9X3Z264</accession>
<evidence type="ECO:0000313" key="1">
    <source>
        <dbReference type="EMBL" id="MDA5107446.1"/>
    </source>
</evidence>
<gene>
    <name evidence="1" type="ORF">O3V59_03660</name>
</gene>
<comment type="caution">
    <text evidence="1">The sequence shown here is derived from an EMBL/GenBank/DDBJ whole genome shotgun (WGS) entry which is preliminary data.</text>
</comment>
<proteinExistence type="predicted"/>
<dbReference type="InterPro" id="IPR018775">
    <property type="entry name" value="RlaP"/>
</dbReference>
<protein>
    <submittedName>
        <fullName evidence="1">Nucleotidyltransferase domain-containing protein</fullName>
    </submittedName>
</protein>
<dbReference type="Pfam" id="PF10127">
    <property type="entry name" value="RlaP"/>
    <property type="match status" value="1"/>
</dbReference>
<dbReference type="RefSeq" id="WP_271139521.1">
    <property type="nucleotide sequence ID" value="NZ_JAPYYP010000003.1"/>
</dbReference>
<dbReference type="EMBL" id="JAPYYP010000003">
    <property type="protein sequence ID" value="MDA5107446.1"/>
    <property type="molecule type" value="Genomic_DNA"/>
</dbReference>
<dbReference type="PANTHER" id="PTHR34817">
    <property type="entry name" value="NUCLEOTIDYLTRANSFERASE"/>
    <property type="match status" value="1"/>
</dbReference>